<proteinExistence type="predicted"/>
<reference evidence="1" key="1">
    <citation type="submission" date="2021-10" db="EMBL/GenBank/DDBJ databases">
        <title>Melipona bicolor Genome sequencing and assembly.</title>
        <authorList>
            <person name="Araujo N.S."/>
            <person name="Arias M.C."/>
        </authorList>
    </citation>
    <scope>NUCLEOTIDE SEQUENCE</scope>
    <source>
        <strain evidence="1">USP_2M_L1-L4_2017</strain>
        <tissue evidence="1">Whole body</tissue>
    </source>
</reference>
<accession>A0AA40FNH8</accession>
<sequence>MRNEPLEGSARPHVFRKAGTVSRVSRLRNLERSAEGAVGAHLRNARLSSVQQLGWQGDANRVTDRVQVDRKWFWLGGPPERCTVVIVP</sequence>
<dbReference type="EMBL" id="JAHYIQ010000023">
    <property type="protein sequence ID" value="KAK1122431.1"/>
    <property type="molecule type" value="Genomic_DNA"/>
</dbReference>
<protein>
    <submittedName>
        <fullName evidence="1">Uncharacterized protein</fullName>
    </submittedName>
</protein>
<organism evidence="1 2">
    <name type="scientific">Melipona bicolor</name>
    <dbReference type="NCBI Taxonomy" id="60889"/>
    <lineage>
        <taxon>Eukaryota</taxon>
        <taxon>Metazoa</taxon>
        <taxon>Ecdysozoa</taxon>
        <taxon>Arthropoda</taxon>
        <taxon>Hexapoda</taxon>
        <taxon>Insecta</taxon>
        <taxon>Pterygota</taxon>
        <taxon>Neoptera</taxon>
        <taxon>Endopterygota</taxon>
        <taxon>Hymenoptera</taxon>
        <taxon>Apocrita</taxon>
        <taxon>Aculeata</taxon>
        <taxon>Apoidea</taxon>
        <taxon>Anthophila</taxon>
        <taxon>Apidae</taxon>
        <taxon>Melipona</taxon>
    </lineage>
</organism>
<dbReference type="AlphaFoldDB" id="A0AA40FNH8"/>
<dbReference type="Proteomes" id="UP001177670">
    <property type="component" value="Unassembled WGS sequence"/>
</dbReference>
<name>A0AA40FNH8_9HYME</name>
<evidence type="ECO:0000313" key="1">
    <source>
        <dbReference type="EMBL" id="KAK1122431.1"/>
    </source>
</evidence>
<comment type="caution">
    <text evidence="1">The sequence shown here is derived from an EMBL/GenBank/DDBJ whole genome shotgun (WGS) entry which is preliminary data.</text>
</comment>
<keyword evidence="2" id="KW-1185">Reference proteome</keyword>
<evidence type="ECO:0000313" key="2">
    <source>
        <dbReference type="Proteomes" id="UP001177670"/>
    </source>
</evidence>
<gene>
    <name evidence="1" type="ORF">K0M31_009653</name>
</gene>